<feature type="region of interest" description="Disordered" evidence="2">
    <location>
        <begin position="198"/>
        <end position="232"/>
    </location>
</feature>
<evidence type="ECO:0000256" key="1">
    <source>
        <dbReference type="ARBA" id="ARBA00022837"/>
    </source>
</evidence>
<dbReference type="Pfam" id="PF13499">
    <property type="entry name" value="EF-hand_7"/>
    <property type="match status" value="1"/>
</dbReference>
<dbReference type="InterPro" id="IPR011992">
    <property type="entry name" value="EF-hand-dom_pair"/>
</dbReference>
<feature type="compositionally biased region" description="Gly residues" evidence="2">
    <location>
        <begin position="24"/>
        <end position="33"/>
    </location>
</feature>
<dbReference type="Proteomes" id="UP001140949">
    <property type="component" value="Unassembled WGS sequence"/>
</dbReference>
<evidence type="ECO:0000313" key="4">
    <source>
        <dbReference type="EMBL" id="KAJ6806010.1"/>
    </source>
</evidence>
<dbReference type="CDD" id="cd00051">
    <property type="entry name" value="EFh"/>
    <property type="match status" value="1"/>
</dbReference>
<feature type="domain" description="EF-hand" evidence="3">
    <location>
        <begin position="234"/>
        <end position="269"/>
    </location>
</feature>
<dbReference type="InterPro" id="IPR018247">
    <property type="entry name" value="EF_Hand_1_Ca_BS"/>
</dbReference>
<reference evidence="4" key="1">
    <citation type="journal article" date="2023" name="GigaByte">
        <title>Genome assembly of the bearded iris, Iris pallida Lam.</title>
        <authorList>
            <person name="Bruccoleri R.E."/>
            <person name="Oakeley E.J."/>
            <person name="Faust A.M.E."/>
            <person name="Altorfer M."/>
            <person name="Dessus-Babus S."/>
            <person name="Burckhardt D."/>
            <person name="Oertli M."/>
            <person name="Naumann U."/>
            <person name="Petersen F."/>
            <person name="Wong J."/>
        </authorList>
    </citation>
    <scope>NUCLEOTIDE SEQUENCE</scope>
    <source>
        <strain evidence="4">GSM-AAB239-AS_SAM_17_03QT</strain>
    </source>
</reference>
<protein>
    <recommendedName>
        <fullName evidence="3">EF-hand domain-containing protein</fullName>
    </recommendedName>
</protein>
<dbReference type="SUPFAM" id="SSF47473">
    <property type="entry name" value="EF-hand"/>
    <property type="match status" value="1"/>
</dbReference>
<name>A0AAX6EPM4_IRIPA</name>
<dbReference type="Gene3D" id="1.10.238.10">
    <property type="entry name" value="EF-hand"/>
    <property type="match status" value="1"/>
</dbReference>
<feature type="region of interest" description="Disordered" evidence="2">
    <location>
        <begin position="1"/>
        <end position="44"/>
    </location>
</feature>
<dbReference type="PROSITE" id="PS00018">
    <property type="entry name" value="EF_HAND_1"/>
    <property type="match status" value="1"/>
</dbReference>
<feature type="compositionally biased region" description="Basic and acidic residues" evidence="2">
    <location>
        <begin position="99"/>
        <end position="115"/>
    </location>
</feature>
<evidence type="ECO:0000313" key="5">
    <source>
        <dbReference type="Proteomes" id="UP001140949"/>
    </source>
</evidence>
<feature type="compositionally biased region" description="Basic and acidic residues" evidence="2">
    <location>
        <begin position="208"/>
        <end position="220"/>
    </location>
</feature>
<sequence length="311" mass="34159">MGESEAETTSSDNSIKEEEEEEGGGGGGGGGNGSAISEYEKQRLQRIEENRARLKALGLPHLASSFLASPGTPPSKSKKKNISINNRSRKRKGTEDEEYRPSADEEEDSRRERENPSSASEEEEGEEDVGSSSSRRRRKGKNKSSSQAAKAWKKSHGKERARVSDEVDDDTALQQAIALSLGGATEQAGCLEASQNCGTNGASSNSHVKKDSLNIKETAGRKNSRQMNKSRPQLTEDEVVALFFSFDVAGNGHITVRDLRRMVIAHDFSWTDVEIENMIHCFDGDRDGMLSVEDFRSIMSSLNMLQEPRKC</sequence>
<keyword evidence="1" id="KW-0106">Calcium</keyword>
<evidence type="ECO:0000259" key="3">
    <source>
        <dbReference type="PROSITE" id="PS50222"/>
    </source>
</evidence>
<feature type="domain" description="EF-hand" evidence="3">
    <location>
        <begin position="270"/>
        <end position="305"/>
    </location>
</feature>
<evidence type="ECO:0000256" key="2">
    <source>
        <dbReference type="SAM" id="MobiDB-lite"/>
    </source>
</evidence>
<dbReference type="GO" id="GO:0005509">
    <property type="term" value="F:calcium ion binding"/>
    <property type="evidence" value="ECO:0007669"/>
    <property type="project" value="InterPro"/>
</dbReference>
<gene>
    <name evidence="4" type="ORF">M6B38_177075</name>
</gene>
<reference evidence="4" key="2">
    <citation type="submission" date="2023-04" db="EMBL/GenBank/DDBJ databases">
        <authorList>
            <person name="Bruccoleri R.E."/>
            <person name="Oakeley E.J."/>
            <person name="Faust A.-M."/>
            <person name="Dessus-Babus S."/>
            <person name="Altorfer M."/>
            <person name="Burckhardt D."/>
            <person name="Oertli M."/>
            <person name="Naumann U."/>
            <person name="Petersen F."/>
            <person name="Wong J."/>
        </authorList>
    </citation>
    <scope>NUCLEOTIDE SEQUENCE</scope>
    <source>
        <strain evidence="4">GSM-AAB239-AS_SAM_17_03QT</strain>
        <tissue evidence="4">Leaf</tissue>
    </source>
</reference>
<dbReference type="AlphaFoldDB" id="A0AAX6EPM4"/>
<accession>A0AAX6EPM4</accession>
<dbReference type="SMART" id="SM00054">
    <property type="entry name" value="EFh"/>
    <property type="match status" value="2"/>
</dbReference>
<dbReference type="EMBL" id="JANAVB010035018">
    <property type="protein sequence ID" value="KAJ6806010.1"/>
    <property type="molecule type" value="Genomic_DNA"/>
</dbReference>
<feature type="compositionally biased region" description="Basic residues" evidence="2">
    <location>
        <begin position="76"/>
        <end position="92"/>
    </location>
</feature>
<comment type="caution">
    <text evidence="4">The sequence shown here is derived from an EMBL/GenBank/DDBJ whole genome shotgun (WGS) entry which is preliminary data.</text>
</comment>
<keyword evidence="5" id="KW-1185">Reference proteome</keyword>
<organism evidence="4 5">
    <name type="scientific">Iris pallida</name>
    <name type="common">Sweet iris</name>
    <dbReference type="NCBI Taxonomy" id="29817"/>
    <lineage>
        <taxon>Eukaryota</taxon>
        <taxon>Viridiplantae</taxon>
        <taxon>Streptophyta</taxon>
        <taxon>Embryophyta</taxon>
        <taxon>Tracheophyta</taxon>
        <taxon>Spermatophyta</taxon>
        <taxon>Magnoliopsida</taxon>
        <taxon>Liliopsida</taxon>
        <taxon>Asparagales</taxon>
        <taxon>Iridaceae</taxon>
        <taxon>Iridoideae</taxon>
        <taxon>Irideae</taxon>
        <taxon>Iris</taxon>
    </lineage>
</organism>
<dbReference type="PROSITE" id="PS50222">
    <property type="entry name" value="EF_HAND_2"/>
    <property type="match status" value="2"/>
</dbReference>
<feature type="compositionally biased region" description="Acidic residues" evidence="2">
    <location>
        <begin position="120"/>
        <end position="129"/>
    </location>
</feature>
<feature type="region of interest" description="Disordered" evidence="2">
    <location>
        <begin position="64"/>
        <end position="168"/>
    </location>
</feature>
<dbReference type="InterPro" id="IPR002048">
    <property type="entry name" value="EF_hand_dom"/>
</dbReference>
<proteinExistence type="predicted"/>